<feature type="transmembrane region" description="Helical" evidence="1">
    <location>
        <begin position="81"/>
        <end position="101"/>
    </location>
</feature>
<evidence type="ECO:0000313" key="3">
    <source>
        <dbReference type="Proteomes" id="UP000198703"/>
    </source>
</evidence>
<feature type="transmembrane region" description="Helical" evidence="1">
    <location>
        <begin position="41"/>
        <end position="61"/>
    </location>
</feature>
<organism evidence="2 3">
    <name type="scientific">Rubrimonas cliftonensis</name>
    <dbReference type="NCBI Taxonomy" id="89524"/>
    <lineage>
        <taxon>Bacteria</taxon>
        <taxon>Pseudomonadati</taxon>
        <taxon>Pseudomonadota</taxon>
        <taxon>Alphaproteobacteria</taxon>
        <taxon>Rhodobacterales</taxon>
        <taxon>Paracoccaceae</taxon>
        <taxon>Rubrimonas</taxon>
    </lineage>
</organism>
<name>A0A1H4AGU0_9RHOB</name>
<accession>A0A1H4AGU0</accession>
<sequence>MESAQVVVAVAELWLWAGALAALAVLPALGRFEPAARGAWAFRPLMIPGFLLLWPLILWRLARRGAEDPRARHAPPLRLQAGAALAMAAALALTTALALAVRQSPPGNAPDAAPVRLAAPQ</sequence>
<protein>
    <submittedName>
        <fullName evidence="2">Uncharacterized protein</fullName>
    </submittedName>
</protein>
<dbReference type="AlphaFoldDB" id="A0A1H4AGU0"/>
<gene>
    <name evidence="2" type="ORF">SAMN05444370_104210</name>
</gene>
<dbReference type="RefSeq" id="WP_175478825.1">
    <property type="nucleotide sequence ID" value="NZ_FNQM01000004.1"/>
</dbReference>
<dbReference type="Proteomes" id="UP000198703">
    <property type="component" value="Unassembled WGS sequence"/>
</dbReference>
<evidence type="ECO:0000256" key="1">
    <source>
        <dbReference type="SAM" id="Phobius"/>
    </source>
</evidence>
<keyword evidence="1" id="KW-0812">Transmembrane</keyword>
<evidence type="ECO:0000313" key="2">
    <source>
        <dbReference type="EMBL" id="SEA34812.1"/>
    </source>
</evidence>
<keyword evidence="1" id="KW-1133">Transmembrane helix</keyword>
<proteinExistence type="predicted"/>
<keyword evidence="3" id="KW-1185">Reference proteome</keyword>
<feature type="transmembrane region" description="Helical" evidence="1">
    <location>
        <begin position="6"/>
        <end position="29"/>
    </location>
</feature>
<reference evidence="2 3" key="1">
    <citation type="submission" date="2016-10" db="EMBL/GenBank/DDBJ databases">
        <authorList>
            <person name="de Groot N.N."/>
        </authorList>
    </citation>
    <scope>NUCLEOTIDE SEQUENCE [LARGE SCALE GENOMIC DNA]</scope>
    <source>
        <strain evidence="2 3">DSM 15345</strain>
    </source>
</reference>
<keyword evidence="1" id="KW-0472">Membrane</keyword>
<dbReference type="STRING" id="89524.SAMN05444370_104210"/>
<dbReference type="EMBL" id="FNQM01000004">
    <property type="protein sequence ID" value="SEA34812.1"/>
    <property type="molecule type" value="Genomic_DNA"/>
</dbReference>